<evidence type="ECO:0000313" key="4">
    <source>
        <dbReference type="Proteomes" id="UP000001555"/>
    </source>
</evidence>
<protein>
    <submittedName>
        <fullName evidence="2 3">Uncharacterized protein</fullName>
    </submittedName>
</protein>
<evidence type="ECO:0000313" key="3">
    <source>
        <dbReference type="EnsemblMetazoa" id="ISCW013234-PA"/>
    </source>
</evidence>
<gene>
    <name evidence="2" type="ORF">IscW_ISCW013234</name>
</gene>
<reference evidence="3" key="2">
    <citation type="submission" date="2020-05" db="UniProtKB">
        <authorList>
            <consortium name="EnsemblMetazoa"/>
        </authorList>
    </citation>
    <scope>IDENTIFICATION</scope>
    <source>
        <strain evidence="3">wikel</strain>
    </source>
</reference>
<feature type="region of interest" description="Disordered" evidence="1">
    <location>
        <begin position="60"/>
        <end position="79"/>
    </location>
</feature>
<dbReference type="HOGENOM" id="CLU_2608709_0_0_1"/>
<dbReference type="InParanoid" id="B7QAE2"/>
<dbReference type="PaxDb" id="6945-B7QAE2"/>
<evidence type="ECO:0000256" key="1">
    <source>
        <dbReference type="SAM" id="MobiDB-lite"/>
    </source>
</evidence>
<dbReference type="EnsemblMetazoa" id="ISCW013234-RA">
    <property type="protein sequence ID" value="ISCW013234-PA"/>
    <property type="gene ID" value="ISCW013234"/>
</dbReference>
<reference evidence="2 4" key="1">
    <citation type="submission" date="2008-03" db="EMBL/GenBank/DDBJ databases">
        <title>Annotation of Ixodes scapularis.</title>
        <authorList>
            <consortium name="Ixodes scapularis Genome Project Consortium"/>
            <person name="Caler E."/>
            <person name="Hannick L.I."/>
            <person name="Bidwell S."/>
            <person name="Joardar V."/>
            <person name="Thiagarajan M."/>
            <person name="Amedeo P."/>
            <person name="Galinsky K.J."/>
            <person name="Schobel S."/>
            <person name="Inman J."/>
            <person name="Hostetler J."/>
            <person name="Miller J."/>
            <person name="Hammond M."/>
            <person name="Megy K."/>
            <person name="Lawson D."/>
            <person name="Kodira C."/>
            <person name="Sutton G."/>
            <person name="Meyer J."/>
            <person name="Hill C.A."/>
            <person name="Birren B."/>
            <person name="Nene V."/>
            <person name="Collins F."/>
            <person name="Alarcon-Chaidez F."/>
            <person name="Wikel S."/>
            <person name="Strausberg R."/>
        </authorList>
    </citation>
    <scope>NUCLEOTIDE SEQUENCE [LARGE SCALE GENOMIC DNA]</scope>
    <source>
        <strain evidence="4">Wikel</strain>
        <strain evidence="2">Wikel colony</strain>
    </source>
</reference>
<keyword evidence="4" id="KW-1185">Reference proteome</keyword>
<sequence length="79" mass="8486">MAPLACKTRWRAGVCAHEDRYSSNKVFVEEEACLFTAVSHDGRPANESCFVTDVCGAGETAAEGQGCGRDSSKRDPSRC</sequence>
<organism>
    <name type="scientific">Ixodes scapularis</name>
    <name type="common">Black-legged tick</name>
    <name type="synonym">Deer tick</name>
    <dbReference type="NCBI Taxonomy" id="6945"/>
    <lineage>
        <taxon>Eukaryota</taxon>
        <taxon>Metazoa</taxon>
        <taxon>Ecdysozoa</taxon>
        <taxon>Arthropoda</taxon>
        <taxon>Chelicerata</taxon>
        <taxon>Arachnida</taxon>
        <taxon>Acari</taxon>
        <taxon>Parasitiformes</taxon>
        <taxon>Ixodida</taxon>
        <taxon>Ixodoidea</taxon>
        <taxon>Ixodidae</taxon>
        <taxon>Ixodinae</taxon>
        <taxon>Ixodes</taxon>
    </lineage>
</organism>
<accession>B7QAE2</accession>
<dbReference type="EMBL" id="DS894052">
    <property type="protein sequence ID" value="EEC15814.1"/>
    <property type="molecule type" value="Genomic_DNA"/>
</dbReference>
<dbReference type="Proteomes" id="UP000001555">
    <property type="component" value="Unassembled WGS sequence"/>
</dbReference>
<feature type="compositionally biased region" description="Basic and acidic residues" evidence="1">
    <location>
        <begin position="70"/>
        <end position="79"/>
    </location>
</feature>
<evidence type="ECO:0000313" key="2">
    <source>
        <dbReference type="EMBL" id="EEC15814.1"/>
    </source>
</evidence>
<dbReference type="VEuPathDB" id="VectorBase:ISCI013234"/>
<dbReference type="VEuPathDB" id="VectorBase:ISCW013234"/>
<dbReference type="EMBL" id="ABJB011003939">
    <property type="status" value="NOT_ANNOTATED_CDS"/>
    <property type="molecule type" value="Genomic_DNA"/>
</dbReference>
<proteinExistence type="predicted"/>
<name>B7QAE2_IXOSC</name>
<dbReference type="AlphaFoldDB" id="B7QAE2"/>